<name>A0A2T0Q9T0_9ACTN</name>
<dbReference type="InterPro" id="IPR036388">
    <property type="entry name" value="WH-like_DNA-bd_sf"/>
</dbReference>
<dbReference type="PANTHER" id="PTHR18964:SF173">
    <property type="entry name" value="GLUCOKINASE"/>
    <property type="match status" value="1"/>
</dbReference>
<dbReference type="PROSITE" id="PS01125">
    <property type="entry name" value="ROK"/>
    <property type="match status" value="1"/>
</dbReference>
<gene>
    <name evidence="3" type="ORF">CLV72_102228</name>
</gene>
<dbReference type="Pfam" id="PF00480">
    <property type="entry name" value="ROK"/>
    <property type="match status" value="1"/>
</dbReference>
<evidence type="ECO:0000256" key="1">
    <source>
        <dbReference type="ARBA" id="ARBA00006479"/>
    </source>
</evidence>
<dbReference type="OrthoDB" id="3189808at2"/>
<dbReference type="GO" id="GO:0016301">
    <property type="term" value="F:kinase activity"/>
    <property type="evidence" value="ECO:0007669"/>
    <property type="project" value="UniProtKB-KW"/>
</dbReference>
<evidence type="ECO:0000256" key="2">
    <source>
        <dbReference type="SAM" id="MobiDB-lite"/>
    </source>
</evidence>
<dbReference type="EMBL" id="PVZC01000002">
    <property type="protein sequence ID" value="PRY00597.1"/>
    <property type="molecule type" value="Genomic_DNA"/>
</dbReference>
<keyword evidence="3" id="KW-0808">Transferase</keyword>
<keyword evidence="4" id="KW-1185">Reference proteome</keyword>
<dbReference type="SUPFAM" id="SSF53067">
    <property type="entry name" value="Actin-like ATPase domain"/>
    <property type="match status" value="1"/>
</dbReference>
<dbReference type="SUPFAM" id="SSF46785">
    <property type="entry name" value="Winged helix' DNA-binding domain"/>
    <property type="match status" value="1"/>
</dbReference>
<sequence length="407" mass="42752">MENGKQKYAVSVRNPSQPRSAARTGPGQLLDLIRSGRARTRAELAQATGWARVTVAQRLDTLLRAGLVVRARETSSSGGRPPETFAFNRQAGVLLCADIGGSHTRVAVTDLEAGVLAEDGADLDVALGPEPVLDWVAVAFRSLLESTGHQASDVRGVGVGVPGPVEAGTGRLVSPPIMTGWDGFVVPDYFAPRYPVPIAVDRDVNIMALGEYRVGGLEGHDDLVVVKIGLGLGCAFIVQGRLYRGAQGAAGDLGHLARGGDEPCRCGNTGCLEAAAGGWAIRRELIRLGYQVGTSQDIVTLTRAGNHDAVRLVRRSGRLIGAAMADVVGLFNPSAIVVGGNLAQAHEPLLAGIREAVYRRSQPLATRDLDIMPTRIGANAGTRGAAVLVHEHLFNAERVNARLLSSA</sequence>
<evidence type="ECO:0000313" key="4">
    <source>
        <dbReference type="Proteomes" id="UP000237846"/>
    </source>
</evidence>
<evidence type="ECO:0000313" key="3">
    <source>
        <dbReference type="EMBL" id="PRY00597.1"/>
    </source>
</evidence>
<dbReference type="PANTHER" id="PTHR18964">
    <property type="entry name" value="ROK (REPRESSOR, ORF, KINASE) FAMILY"/>
    <property type="match status" value="1"/>
</dbReference>
<dbReference type="Gene3D" id="3.30.420.40">
    <property type="match status" value="2"/>
</dbReference>
<dbReference type="Gene3D" id="1.10.10.10">
    <property type="entry name" value="Winged helix-like DNA-binding domain superfamily/Winged helix DNA-binding domain"/>
    <property type="match status" value="1"/>
</dbReference>
<dbReference type="Proteomes" id="UP000237846">
    <property type="component" value="Unassembled WGS sequence"/>
</dbReference>
<comment type="similarity">
    <text evidence="1">Belongs to the ROK (NagC/XylR) family.</text>
</comment>
<dbReference type="InterPro" id="IPR043129">
    <property type="entry name" value="ATPase_NBD"/>
</dbReference>
<dbReference type="InterPro" id="IPR036390">
    <property type="entry name" value="WH_DNA-bd_sf"/>
</dbReference>
<protein>
    <submittedName>
        <fullName evidence="3">Putative NBD/HSP70 family sugar kinase</fullName>
    </submittedName>
</protein>
<feature type="region of interest" description="Disordered" evidence="2">
    <location>
        <begin position="1"/>
        <end position="26"/>
    </location>
</feature>
<keyword evidence="3" id="KW-0418">Kinase</keyword>
<proteinExistence type="inferred from homology"/>
<dbReference type="InterPro" id="IPR049874">
    <property type="entry name" value="ROK_cs"/>
</dbReference>
<dbReference type="InterPro" id="IPR000600">
    <property type="entry name" value="ROK"/>
</dbReference>
<reference evidence="3 4" key="1">
    <citation type="submission" date="2018-03" db="EMBL/GenBank/DDBJ databases">
        <title>Genomic Encyclopedia of Archaeal and Bacterial Type Strains, Phase II (KMG-II): from individual species to whole genera.</title>
        <authorList>
            <person name="Goeker M."/>
        </authorList>
    </citation>
    <scope>NUCLEOTIDE SEQUENCE [LARGE SCALE GENOMIC DNA]</scope>
    <source>
        <strain evidence="3 4">DSM 45601</strain>
    </source>
</reference>
<comment type="caution">
    <text evidence="3">The sequence shown here is derived from an EMBL/GenBank/DDBJ whole genome shotgun (WGS) entry which is preliminary data.</text>
</comment>
<accession>A0A2T0Q9T0</accession>
<dbReference type="AlphaFoldDB" id="A0A2T0Q9T0"/>
<organism evidence="3 4">
    <name type="scientific">Allonocardiopsis opalescens</name>
    <dbReference type="NCBI Taxonomy" id="1144618"/>
    <lineage>
        <taxon>Bacteria</taxon>
        <taxon>Bacillati</taxon>
        <taxon>Actinomycetota</taxon>
        <taxon>Actinomycetes</taxon>
        <taxon>Streptosporangiales</taxon>
        <taxon>Allonocardiopsis</taxon>
    </lineage>
</organism>